<evidence type="ECO:0000256" key="2">
    <source>
        <dbReference type="ARBA" id="ARBA00004496"/>
    </source>
</evidence>
<dbReference type="PANTHER" id="PTHR13931:SF2">
    <property type="entry name" value="UBIQUITIN CONJUGATION FACTOR E4 B"/>
    <property type="match status" value="1"/>
</dbReference>
<accession>A0ABR2X6H3</accession>
<comment type="pathway">
    <text evidence="3">Protein modification; protein ubiquitination.</text>
</comment>
<sequence>MCITTKLLGAPPPANANVVIASAIDKPTVWSSRSPLPASFGIPPRSLLLAATFHISLIPGLCLHLGPCRIDDDMDPNEQPEPTLPPAEQLTMFEDAPEAPGDVEQGSCFVTSADLFADYFTTVEFGHHTQASLAGPQRREQAVGSSAPASELHDQPAADESKLAVGHEEHSRERGWYNPASAPPAKKINAPVKEEPLEDWSDRVIGDIFRITLDPSRTQTLDGRGAKIYLENTAEEISQSGEPLKLTTQNIDSAILEAASAQPASKPLLNYLLPCFRRVVKIKSSLRRPTPEKRAVLDEVRRLCMSNCIFAITMPELFSREPNPDHDTLGPYLLRHHDNDDGICLEFYDEAVARMSDDDTVGPVFTDAMVRLSDKLATMSMNDDYKPYVNCMVTFSRYPALLDALAQHPRFLITPTPDMTKEQTAVSSETQTILGPFFRISPLQADVTRTYFSSPRTIDQGAVRTSQSALQMTLKTHQGDLTSIVNAFVRAGQTARNKILDWFAFVMNTNHKRRALHVDPKEVASDGFMVNITAILDQLCDPFMDATFSKISKIDIDYLRRDPRIDMSDETKLNADQATSDAFYSKKADGTSNFISEVFFLNLAAHHYGSEATNSKLKDLDREIKHLQKVEKEVSEQLKKLQNNPMQLAMAKRQHDRINSVIDKTMALRFSIEGVLTDKDMQTLSLQFMRYVTVWLLRVASGSAYVPGQKLPLPLAAEKPDAFSCLPEYALQDVVDNFKFVLRFMPQIMMSAVGDEIVALAITFLRSSEYIRNPYLKSSLVTVLFAGQYPMYHLSKGILGDILIGSQLANEHLLHALMKFYIECEHGTSTAFYDKFNIRYEIFQVIKCIWPNNVYKEQLNKESRVNRGFFVQFVSLLLSDATYLLDEAMGKLIKIHDYQKQLQDQSLSPEDRTKIVTDLEQAEGACQSYMQLVNETMAMMKLFTETLKDAFTMPEIVGRLAVMLDYNLDTLVGPKRGNLKVEDAKKYNFDAKTLLSDFADIYLNLESKRPFIEAIAADERSYKPANFDEASKILTSRNLKAPEELAVWEKMKQKVKDAKEVADQAELDLGEIPSEFEDPLMGTLMTDPVLLPSKVIVDRSTIVQQLLANPRDPFTRNPMTINDVVPADELRQKVEAWKAERVAAVKAQAHSSSEDAMDTSQD</sequence>
<evidence type="ECO:0000259" key="13">
    <source>
        <dbReference type="PROSITE" id="PS51698"/>
    </source>
</evidence>
<keyword evidence="10" id="KW-0539">Nucleus</keyword>
<keyword evidence="15" id="KW-1185">Reference proteome</keyword>
<comment type="subcellular location">
    <subcellularLocation>
        <location evidence="2">Cytoplasm</location>
    </subcellularLocation>
    <subcellularLocation>
        <location evidence="1">Nucleus</location>
    </subcellularLocation>
</comment>
<dbReference type="SMART" id="SM00504">
    <property type="entry name" value="Ubox"/>
    <property type="match status" value="1"/>
</dbReference>
<evidence type="ECO:0000256" key="5">
    <source>
        <dbReference type="ARBA" id="ARBA00013194"/>
    </source>
</evidence>
<evidence type="ECO:0000256" key="6">
    <source>
        <dbReference type="ARBA" id="ARBA00022490"/>
    </source>
</evidence>
<name>A0ABR2X6H3_9PEZI</name>
<comment type="similarity">
    <text evidence="4">Belongs to the ubiquitin conjugation factor E4 family.</text>
</comment>
<evidence type="ECO:0000256" key="8">
    <source>
        <dbReference type="ARBA" id="ARBA00022786"/>
    </source>
</evidence>
<dbReference type="InterPro" id="IPR003613">
    <property type="entry name" value="Ubox_domain"/>
</dbReference>
<keyword evidence="6" id="KW-0963">Cytoplasm</keyword>
<dbReference type="SUPFAM" id="SSF57850">
    <property type="entry name" value="RING/U-box"/>
    <property type="match status" value="1"/>
</dbReference>
<comment type="caution">
    <text evidence="14">The sequence shown here is derived from an EMBL/GenBank/DDBJ whole genome shotgun (WGS) entry which is preliminary data.</text>
</comment>
<dbReference type="EMBL" id="JARVKM010000134">
    <property type="protein sequence ID" value="KAK9769340.1"/>
    <property type="molecule type" value="Genomic_DNA"/>
</dbReference>
<reference evidence="14 15" key="1">
    <citation type="submission" date="2024-02" db="EMBL/GenBank/DDBJ databases">
        <title>First draft genome assembly of two strains of Seiridium cardinale.</title>
        <authorList>
            <person name="Emiliani G."/>
            <person name="Scali E."/>
        </authorList>
    </citation>
    <scope>NUCLEOTIDE SEQUENCE [LARGE SCALE GENOMIC DNA]</scope>
    <source>
        <strain evidence="14 15">BM-138-000479</strain>
    </source>
</reference>
<keyword evidence="9" id="KW-0697">Rotamase</keyword>
<evidence type="ECO:0000256" key="11">
    <source>
        <dbReference type="SAM" id="Coils"/>
    </source>
</evidence>
<organism evidence="14 15">
    <name type="scientific">Seiridium cardinale</name>
    <dbReference type="NCBI Taxonomy" id="138064"/>
    <lineage>
        <taxon>Eukaryota</taxon>
        <taxon>Fungi</taxon>
        <taxon>Dikarya</taxon>
        <taxon>Ascomycota</taxon>
        <taxon>Pezizomycotina</taxon>
        <taxon>Sordariomycetes</taxon>
        <taxon>Xylariomycetidae</taxon>
        <taxon>Amphisphaeriales</taxon>
        <taxon>Sporocadaceae</taxon>
        <taxon>Seiridium</taxon>
    </lineage>
</organism>
<feature type="domain" description="U-box" evidence="13">
    <location>
        <begin position="1071"/>
        <end position="1144"/>
    </location>
</feature>
<dbReference type="InterPro" id="IPR045132">
    <property type="entry name" value="UBE4"/>
</dbReference>
<dbReference type="Gene3D" id="3.30.40.10">
    <property type="entry name" value="Zinc/RING finger domain, C3HC4 (zinc finger)"/>
    <property type="match status" value="1"/>
</dbReference>
<dbReference type="Proteomes" id="UP001465668">
    <property type="component" value="Unassembled WGS sequence"/>
</dbReference>
<keyword evidence="9" id="KW-0413">Isomerase</keyword>
<dbReference type="InterPro" id="IPR019474">
    <property type="entry name" value="Ub_conjug_fac_E4_core"/>
</dbReference>
<evidence type="ECO:0000256" key="10">
    <source>
        <dbReference type="ARBA" id="ARBA00023242"/>
    </source>
</evidence>
<gene>
    <name evidence="14" type="ORF">SCAR479_13994</name>
</gene>
<evidence type="ECO:0000313" key="15">
    <source>
        <dbReference type="Proteomes" id="UP001465668"/>
    </source>
</evidence>
<evidence type="ECO:0000256" key="9">
    <source>
        <dbReference type="ARBA" id="ARBA00023110"/>
    </source>
</evidence>
<dbReference type="PANTHER" id="PTHR13931">
    <property type="entry name" value="UBIQUITINATION FACTOR E4"/>
    <property type="match status" value="1"/>
</dbReference>
<evidence type="ECO:0000256" key="7">
    <source>
        <dbReference type="ARBA" id="ARBA00022679"/>
    </source>
</evidence>
<feature type="coiled-coil region" evidence="11">
    <location>
        <begin position="610"/>
        <end position="644"/>
    </location>
</feature>
<evidence type="ECO:0000256" key="12">
    <source>
        <dbReference type="SAM" id="MobiDB-lite"/>
    </source>
</evidence>
<keyword evidence="8" id="KW-0833">Ubl conjugation pathway</keyword>
<dbReference type="InterPro" id="IPR013083">
    <property type="entry name" value="Znf_RING/FYVE/PHD"/>
</dbReference>
<evidence type="ECO:0000256" key="3">
    <source>
        <dbReference type="ARBA" id="ARBA00004906"/>
    </source>
</evidence>
<evidence type="ECO:0000256" key="1">
    <source>
        <dbReference type="ARBA" id="ARBA00004123"/>
    </source>
</evidence>
<evidence type="ECO:0000256" key="4">
    <source>
        <dbReference type="ARBA" id="ARBA00007434"/>
    </source>
</evidence>
<protein>
    <recommendedName>
        <fullName evidence="5">peptidylprolyl isomerase</fullName>
        <ecNumber evidence="5">5.2.1.8</ecNumber>
    </recommendedName>
</protein>
<keyword evidence="11" id="KW-0175">Coiled coil</keyword>
<dbReference type="Pfam" id="PF10408">
    <property type="entry name" value="Ufd2P_core"/>
    <property type="match status" value="1"/>
</dbReference>
<proteinExistence type="inferred from homology"/>
<dbReference type="PROSITE" id="PS51698">
    <property type="entry name" value="U_BOX"/>
    <property type="match status" value="1"/>
</dbReference>
<feature type="compositionally biased region" description="Basic and acidic residues" evidence="12">
    <location>
        <begin position="151"/>
        <end position="175"/>
    </location>
</feature>
<evidence type="ECO:0000313" key="14">
    <source>
        <dbReference type="EMBL" id="KAK9769340.1"/>
    </source>
</evidence>
<dbReference type="EC" id="5.2.1.8" evidence="5"/>
<feature type="region of interest" description="Disordered" evidence="12">
    <location>
        <begin position="131"/>
        <end position="190"/>
    </location>
</feature>
<dbReference type="Pfam" id="PF04564">
    <property type="entry name" value="U-box"/>
    <property type="match status" value="1"/>
</dbReference>
<keyword evidence="7" id="KW-0808">Transferase</keyword>